<name>A0A7S3DW04_9STRA</name>
<evidence type="ECO:0000256" key="1">
    <source>
        <dbReference type="SAM" id="MobiDB-lite"/>
    </source>
</evidence>
<dbReference type="EMBL" id="HBHT01032696">
    <property type="protein sequence ID" value="CAD9985039.1"/>
    <property type="molecule type" value="Transcribed_RNA"/>
</dbReference>
<feature type="compositionally biased region" description="Low complexity" evidence="1">
    <location>
        <begin position="63"/>
        <end position="74"/>
    </location>
</feature>
<reference evidence="2" key="1">
    <citation type="submission" date="2021-01" db="EMBL/GenBank/DDBJ databases">
        <authorList>
            <person name="Corre E."/>
            <person name="Pelletier E."/>
            <person name="Niang G."/>
            <person name="Scheremetjew M."/>
            <person name="Finn R."/>
            <person name="Kale V."/>
            <person name="Holt S."/>
            <person name="Cochrane G."/>
            <person name="Meng A."/>
            <person name="Brown T."/>
            <person name="Cohen L."/>
        </authorList>
    </citation>
    <scope>NUCLEOTIDE SEQUENCE</scope>
    <source>
        <strain evidence="2">CCMP125</strain>
    </source>
</reference>
<feature type="region of interest" description="Disordered" evidence="1">
    <location>
        <begin position="244"/>
        <end position="326"/>
    </location>
</feature>
<organism evidence="2">
    <name type="scientific">Entomoneis paludosa</name>
    <dbReference type="NCBI Taxonomy" id="265537"/>
    <lineage>
        <taxon>Eukaryota</taxon>
        <taxon>Sar</taxon>
        <taxon>Stramenopiles</taxon>
        <taxon>Ochrophyta</taxon>
        <taxon>Bacillariophyta</taxon>
        <taxon>Bacillariophyceae</taxon>
        <taxon>Bacillariophycidae</taxon>
        <taxon>Entomoneidaceae</taxon>
        <taxon>Entomoneis</taxon>
    </lineage>
</organism>
<feature type="compositionally biased region" description="Low complexity" evidence="1">
    <location>
        <begin position="251"/>
        <end position="264"/>
    </location>
</feature>
<proteinExistence type="predicted"/>
<feature type="compositionally biased region" description="Polar residues" evidence="1">
    <location>
        <begin position="399"/>
        <end position="417"/>
    </location>
</feature>
<feature type="compositionally biased region" description="Low complexity" evidence="1">
    <location>
        <begin position="298"/>
        <end position="309"/>
    </location>
</feature>
<feature type="compositionally biased region" description="Low complexity" evidence="1">
    <location>
        <begin position="449"/>
        <end position="471"/>
    </location>
</feature>
<feature type="compositionally biased region" description="Polar residues" evidence="1">
    <location>
        <begin position="282"/>
        <end position="291"/>
    </location>
</feature>
<feature type="compositionally biased region" description="Low complexity" evidence="1">
    <location>
        <begin position="480"/>
        <end position="501"/>
    </location>
</feature>
<feature type="compositionally biased region" description="Polar residues" evidence="1">
    <location>
        <begin position="310"/>
        <end position="326"/>
    </location>
</feature>
<gene>
    <name evidence="2" type="ORF">APAL1065_LOCUS21980</name>
</gene>
<feature type="compositionally biased region" description="Low complexity" evidence="1">
    <location>
        <begin position="1"/>
        <end position="15"/>
    </location>
</feature>
<feature type="region of interest" description="Disordered" evidence="1">
    <location>
        <begin position="399"/>
        <end position="425"/>
    </location>
</feature>
<feature type="compositionally biased region" description="Low complexity" evidence="1">
    <location>
        <begin position="31"/>
        <end position="42"/>
    </location>
</feature>
<feature type="region of interest" description="Disordered" evidence="1">
    <location>
        <begin position="439"/>
        <end position="514"/>
    </location>
</feature>
<protein>
    <submittedName>
        <fullName evidence="2">Uncharacterized protein</fullName>
    </submittedName>
</protein>
<feature type="region of interest" description="Disordered" evidence="1">
    <location>
        <begin position="169"/>
        <end position="189"/>
    </location>
</feature>
<evidence type="ECO:0000313" key="2">
    <source>
        <dbReference type="EMBL" id="CAD9985039.1"/>
    </source>
</evidence>
<feature type="compositionally biased region" description="Polar residues" evidence="1">
    <location>
        <begin position="75"/>
        <end position="95"/>
    </location>
</feature>
<feature type="region of interest" description="Disordered" evidence="1">
    <location>
        <begin position="1"/>
        <end position="95"/>
    </location>
</feature>
<dbReference type="AlphaFoldDB" id="A0A7S3DW04"/>
<accession>A0A7S3DW04</accession>
<sequence>MGLLSSAASMASALGEPTSNNVKKPAATAPQQSQQDMLMSLLAGNTSLPPGAGANTGASNSTMNGLMAAAMGNAPSNTASSSLSPQEQRQASQAAATLAKLVPSNTTDDAAADWIMQSLQKVLAGSSSQQDSANALAPLMDMAKLLAGPSAAPSGNHGAQQSSYGMLDQLLGAKNPGGAPSQQQGPSSDPLAMLEKLIDGNSKNSAGPDSAAEQLRMLEQQQMQARSLGGGGSNLNFLEQLVQQQHDTSKGKTSSTKTKGSGTSASNGVTSQGLPPYAMTAPESSSLTGSKAPSIANRASSTASGSRSTVPPSSGTLMDDSSSRSSNAVNNLLQNLTGSSGNGTAVNSVLQSYLQQHQQPPNLTQQSPTLAAASALSASGSRAANGTLDLWLREFQQPSDATKNQKLSLPSSATGHRSVSEDTLRNGSIEGALAELLSGQKVQSHQSKPQQQSDRSAAAPSSSTDPPNSNTVSEWLVAYQQKQQQQQQQQQQSKQQQQQDSSQKDQNDPLFMLK</sequence>